<dbReference type="AlphaFoldDB" id="A0A6M0CJU4"/>
<reference evidence="2 3" key="1">
    <citation type="submission" date="2020-01" db="EMBL/GenBank/DDBJ databases">
        <title>Spongiivirga citrea KCTC 32990T.</title>
        <authorList>
            <person name="Wang G."/>
        </authorList>
    </citation>
    <scope>NUCLEOTIDE SEQUENCE [LARGE SCALE GENOMIC DNA]</scope>
    <source>
        <strain evidence="2 3">KCTC 32990</strain>
    </source>
</reference>
<feature type="transmembrane region" description="Helical" evidence="1">
    <location>
        <begin position="38"/>
        <end position="62"/>
    </location>
</feature>
<keyword evidence="1" id="KW-0472">Membrane</keyword>
<evidence type="ECO:0000313" key="3">
    <source>
        <dbReference type="Proteomes" id="UP000474296"/>
    </source>
</evidence>
<dbReference type="RefSeq" id="WP_164031536.1">
    <property type="nucleotide sequence ID" value="NZ_JAABOQ010000003.1"/>
</dbReference>
<evidence type="ECO:0000256" key="1">
    <source>
        <dbReference type="SAM" id="Phobius"/>
    </source>
</evidence>
<feature type="transmembrane region" description="Helical" evidence="1">
    <location>
        <begin position="12"/>
        <end position="32"/>
    </location>
</feature>
<protein>
    <submittedName>
        <fullName evidence="2">Uncharacterized protein</fullName>
    </submittedName>
</protein>
<proteinExistence type="predicted"/>
<organism evidence="2 3">
    <name type="scientific">Spongiivirga citrea</name>
    <dbReference type="NCBI Taxonomy" id="1481457"/>
    <lineage>
        <taxon>Bacteria</taxon>
        <taxon>Pseudomonadati</taxon>
        <taxon>Bacteroidota</taxon>
        <taxon>Flavobacteriia</taxon>
        <taxon>Flavobacteriales</taxon>
        <taxon>Flavobacteriaceae</taxon>
        <taxon>Spongiivirga</taxon>
    </lineage>
</organism>
<name>A0A6M0CJU4_9FLAO</name>
<gene>
    <name evidence="2" type="ORF">GWK10_08475</name>
</gene>
<comment type="caution">
    <text evidence="2">The sequence shown here is derived from an EMBL/GenBank/DDBJ whole genome shotgun (WGS) entry which is preliminary data.</text>
</comment>
<sequence>MGTAVSRNSNRLVLINLIIIAYFLMTYILHVFKIDAVFIGVIRELSTIPFLIAQIVFLVIGIVTITKSQTTNKLLLISVILLGVCALFTLGSFF</sequence>
<keyword evidence="1" id="KW-0812">Transmembrane</keyword>
<feature type="transmembrane region" description="Helical" evidence="1">
    <location>
        <begin position="74"/>
        <end position="93"/>
    </location>
</feature>
<keyword evidence="3" id="KW-1185">Reference proteome</keyword>
<dbReference type="Proteomes" id="UP000474296">
    <property type="component" value="Unassembled WGS sequence"/>
</dbReference>
<evidence type="ECO:0000313" key="2">
    <source>
        <dbReference type="EMBL" id="NER17243.1"/>
    </source>
</evidence>
<dbReference type="EMBL" id="JAABOQ010000003">
    <property type="protein sequence ID" value="NER17243.1"/>
    <property type="molecule type" value="Genomic_DNA"/>
</dbReference>
<keyword evidence="1" id="KW-1133">Transmembrane helix</keyword>
<accession>A0A6M0CJU4</accession>